<sequence>MKTMIANGDVKSLVFFATVVINFSDSLILECPPVKEGGVVIVKTYFPENKYQLKNGESTLFYYRNEELIGNCQLNAGNICQNEHNDKNINLQQNFTAGLYNSTITSSSNTTWRKTSNGTLFHEVWNVRLEDTEINKTCDIQLYAIYDKLNCSINSAQDLNITCFLHVFPKGLCEFNITLNNFLNVTGSVVYDHELVKDAYNTSCTFTPHSMPENGTLDISVAMYPNITGKTGDRSYGKNIQFYYPELKTTSTTYILTSKATSISTNQTIERISSKEKELVLIITASSIGLLILTTTAVIVIILIVKRRGENLEESNSCTYCWYTSLYRRQFLRQKVTEIDNTEIFSLTLPKPKLDAYSNVAKLQLSDIQINANKFNAGYVNCTKVADSTDKNHKNNNIHLKSGPASYTSPAKFNK</sequence>
<evidence type="ECO:0000313" key="4">
    <source>
        <dbReference type="RefSeq" id="XP_055866509.1"/>
    </source>
</evidence>
<accession>A0A9W2YUX3</accession>
<name>A0A9W2YUX3_BIOGL</name>
<dbReference type="RefSeq" id="XP_055866512.1">
    <property type="nucleotide sequence ID" value="XM_056010537.1"/>
</dbReference>
<evidence type="ECO:0000256" key="2">
    <source>
        <dbReference type="SAM" id="Phobius"/>
    </source>
</evidence>
<feature type="compositionally biased region" description="Polar residues" evidence="1">
    <location>
        <begin position="395"/>
        <end position="415"/>
    </location>
</feature>
<evidence type="ECO:0000313" key="6">
    <source>
        <dbReference type="RefSeq" id="XP_055866511.1"/>
    </source>
</evidence>
<evidence type="ECO:0000313" key="3">
    <source>
        <dbReference type="Proteomes" id="UP001165740"/>
    </source>
</evidence>
<keyword evidence="2" id="KW-1133">Transmembrane helix</keyword>
<proteinExistence type="predicted"/>
<evidence type="ECO:0000313" key="5">
    <source>
        <dbReference type="RefSeq" id="XP_055866510.1"/>
    </source>
</evidence>
<reference evidence="4 5" key="1">
    <citation type="submission" date="2025-04" db="UniProtKB">
        <authorList>
            <consortium name="RefSeq"/>
        </authorList>
    </citation>
    <scope>IDENTIFICATION</scope>
</reference>
<dbReference type="AlphaFoldDB" id="A0A9W2YUX3"/>
<evidence type="ECO:0000256" key="1">
    <source>
        <dbReference type="SAM" id="MobiDB-lite"/>
    </source>
</evidence>
<keyword evidence="3" id="KW-1185">Reference proteome</keyword>
<feature type="region of interest" description="Disordered" evidence="1">
    <location>
        <begin position="393"/>
        <end position="415"/>
    </location>
</feature>
<keyword evidence="2" id="KW-0812">Transmembrane</keyword>
<feature type="transmembrane region" description="Helical" evidence="2">
    <location>
        <begin position="279"/>
        <end position="305"/>
    </location>
</feature>
<dbReference type="GeneID" id="129922841"/>
<dbReference type="Proteomes" id="UP001165740">
    <property type="component" value="Chromosome 14"/>
</dbReference>
<dbReference type="RefSeq" id="XP_055866509.1">
    <property type="nucleotide sequence ID" value="XM_056010534.1"/>
</dbReference>
<gene>
    <name evidence="4 5 6 7" type="primary">LOC129922841</name>
</gene>
<evidence type="ECO:0000313" key="7">
    <source>
        <dbReference type="RefSeq" id="XP_055866512.1"/>
    </source>
</evidence>
<dbReference type="RefSeq" id="XP_055866511.1">
    <property type="nucleotide sequence ID" value="XM_056010536.1"/>
</dbReference>
<keyword evidence="2" id="KW-0472">Membrane</keyword>
<dbReference type="RefSeq" id="XP_055866510.1">
    <property type="nucleotide sequence ID" value="XM_056010535.1"/>
</dbReference>
<organism evidence="3 7">
    <name type="scientific">Biomphalaria glabrata</name>
    <name type="common">Bloodfluke planorb</name>
    <name type="synonym">Freshwater snail</name>
    <dbReference type="NCBI Taxonomy" id="6526"/>
    <lineage>
        <taxon>Eukaryota</taxon>
        <taxon>Metazoa</taxon>
        <taxon>Spiralia</taxon>
        <taxon>Lophotrochozoa</taxon>
        <taxon>Mollusca</taxon>
        <taxon>Gastropoda</taxon>
        <taxon>Heterobranchia</taxon>
        <taxon>Euthyneura</taxon>
        <taxon>Panpulmonata</taxon>
        <taxon>Hygrophila</taxon>
        <taxon>Lymnaeoidea</taxon>
        <taxon>Planorbidae</taxon>
        <taxon>Biomphalaria</taxon>
    </lineage>
</organism>
<protein>
    <submittedName>
        <fullName evidence="4 5">Uncharacterized protein LOC129922841 isoform X1</fullName>
    </submittedName>
</protein>